<evidence type="ECO:0008006" key="3">
    <source>
        <dbReference type="Google" id="ProtNLM"/>
    </source>
</evidence>
<dbReference type="EMBL" id="BQNB010020437">
    <property type="protein sequence ID" value="GJT95939.1"/>
    <property type="molecule type" value="Genomic_DNA"/>
</dbReference>
<proteinExistence type="predicted"/>
<dbReference type="Proteomes" id="UP001151760">
    <property type="component" value="Unassembled WGS sequence"/>
</dbReference>
<accession>A0ABQ5I8A5</accession>
<gene>
    <name evidence="1" type="ORF">Tco_1091457</name>
</gene>
<protein>
    <recommendedName>
        <fullName evidence="3">MAK10-like protein</fullName>
    </recommendedName>
</protein>
<sequence length="145" mass="17119">MRDVRERRVKGHRQKVPPFSIDRWLQTQILYDHVSFHLKCEIDRVAGGKLLNKNSDGFWEIIENLALYDHEGWNDMKELVKPVKSISTLQGISKMPDQRLLELEDQINFILNRSRNQPLRAQHTSLMLHAKHPIPNRRTAKHNEP</sequence>
<reference evidence="1" key="1">
    <citation type="journal article" date="2022" name="Int. J. Mol. Sci.">
        <title>Draft Genome of Tanacetum Coccineum: Genomic Comparison of Closely Related Tanacetum-Family Plants.</title>
        <authorList>
            <person name="Yamashiro T."/>
            <person name="Shiraishi A."/>
            <person name="Nakayama K."/>
            <person name="Satake H."/>
        </authorList>
    </citation>
    <scope>NUCLEOTIDE SEQUENCE</scope>
</reference>
<reference evidence="1" key="2">
    <citation type="submission" date="2022-01" db="EMBL/GenBank/DDBJ databases">
        <authorList>
            <person name="Yamashiro T."/>
            <person name="Shiraishi A."/>
            <person name="Satake H."/>
            <person name="Nakayama K."/>
        </authorList>
    </citation>
    <scope>NUCLEOTIDE SEQUENCE</scope>
</reference>
<organism evidence="1 2">
    <name type="scientific">Tanacetum coccineum</name>
    <dbReference type="NCBI Taxonomy" id="301880"/>
    <lineage>
        <taxon>Eukaryota</taxon>
        <taxon>Viridiplantae</taxon>
        <taxon>Streptophyta</taxon>
        <taxon>Embryophyta</taxon>
        <taxon>Tracheophyta</taxon>
        <taxon>Spermatophyta</taxon>
        <taxon>Magnoliopsida</taxon>
        <taxon>eudicotyledons</taxon>
        <taxon>Gunneridae</taxon>
        <taxon>Pentapetalae</taxon>
        <taxon>asterids</taxon>
        <taxon>campanulids</taxon>
        <taxon>Asterales</taxon>
        <taxon>Asteraceae</taxon>
        <taxon>Asteroideae</taxon>
        <taxon>Anthemideae</taxon>
        <taxon>Anthemidinae</taxon>
        <taxon>Tanacetum</taxon>
    </lineage>
</organism>
<keyword evidence="2" id="KW-1185">Reference proteome</keyword>
<evidence type="ECO:0000313" key="2">
    <source>
        <dbReference type="Proteomes" id="UP001151760"/>
    </source>
</evidence>
<comment type="caution">
    <text evidence="1">The sequence shown here is derived from an EMBL/GenBank/DDBJ whole genome shotgun (WGS) entry which is preliminary data.</text>
</comment>
<evidence type="ECO:0000313" key="1">
    <source>
        <dbReference type="EMBL" id="GJT95939.1"/>
    </source>
</evidence>
<name>A0ABQ5I8A5_9ASTR</name>